<name>A0A822ZWN7_NELNU</name>
<organism evidence="1 2">
    <name type="scientific">Nelumbo nucifera</name>
    <name type="common">Sacred lotus</name>
    <dbReference type="NCBI Taxonomy" id="4432"/>
    <lineage>
        <taxon>Eukaryota</taxon>
        <taxon>Viridiplantae</taxon>
        <taxon>Streptophyta</taxon>
        <taxon>Embryophyta</taxon>
        <taxon>Tracheophyta</taxon>
        <taxon>Spermatophyta</taxon>
        <taxon>Magnoliopsida</taxon>
        <taxon>Proteales</taxon>
        <taxon>Nelumbonaceae</taxon>
        <taxon>Nelumbo</taxon>
    </lineage>
</organism>
<keyword evidence="2" id="KW-1185">Reference proteome</keyword>
<accession>A0A822ZWN7</accession>
<dbReference type="AlphaFoldDB" id="A0A822ZWN7"/>
<proteinExistence type="predicted"/>
<gene>
    <name evidence="1" type="ORF">HUJ06_017888</name>
</gene>
<evidence type="ECO:0000313" key="1">
    <source>
        <dbReference type="EMBL" id="DAD47951.1"/>
    </source>
</evidence>
<dbReference type="Proteomes" id="UP000607653">
    <property type="component" value="Unassembled WGS sequence"/>
</dbReference>
<reference evidence="1 2" key="1">
    <citation type="journal article" date="2020" name="Mol. Biol. Evol.">
        <title>Distinct Expression and Methylation Patterns for Genes with Different Fates following a Single Whole-Genome Duplication in Flowering Plants.</title>
        <authorList>
            <person name="Shi T."/>
            <person name="Rahmani R.S."/>
            <person name="Gugger P.F."/>
            <person name="Wang M."/>
            <person name="Li H."/>
            <person name="Zhang Y."/>
            <person name="Li Z."/>
            <person name="Wang Q."/>
            <person name="Van de Peer Y."/>
            <person name="Marchal K."/>
            <person name="Chen J."/>
        </authorList>
    </citation>
    <scope>NUCLEOTIDE SEQUENCE [LARGE SCALE GENOMIC DNA]</scope>
    <source>
        <tissue evidence="1">Leaf</tissue>
    </source>
</reference>
<dbReference type="EMBL" id="DUZY01000008">
    <property type="protein sequence ID" value="DAD47951.1"/>
    <property type="molecule type" value="Genomic_DNA"/>
</dbReference>
<sequence length="102" mass="12153">MGGCNFSSTNISNSIEKMGKTIDISRKHHPYCVGEKKRETEKPPFRVKMIFLVKPWSTSLSKEKMDNRKDEWKNIFFKIFIPKSSKKFFFLYFGCRTFQKKL</sequence>
<comment type="caution">
    <text evidence="1">The sequence shown here is derived from an EMBL/GenBank/DDBJ whole genome shotgun (WGS) entry which is preliminary data.</text>
</comment>
<protein>
    <submittedName>
        <fullName evidence="1">Uncharacterized protein</fullName>
    </submittedName>
</protein>
<evidence type="ECO:0000313" key="2">
    <source>
        <dbReference type="Proteomes" id="UP000607653"/>
    </source>
</evidence>